<accession>A0ABW7TUZ1</accession>
<dbReference type="InterPro" id="IPR013094">
    <property type="entry name" value="AB_hydrolase_3"/>
</dbReference>
<protein>
    <submittedName>
        <fullName evidence="5">Alpha/beta hydrolase fold domain-containing protein</fullName>
    </submittedName>
</protein>
<dbReference type="PANTHER" id="PTHR48081:SF8">
    <property type="entry name" value="ALPHA_BETA HYDROLASE FOLD-3 DOMAIN-CONTAINING PROTEIN-RELATED"/>
    <property type="match status" value="1"/>
</dbReference>
<evidence type="ECO:0000259" key="4">
    <source>
        <dbReference type="Pfam" id="PF07859"/>
    </source>
</evidence>
<feature type="domain" description="Alpha/beta hydrolase fold-3" evidence="4">
    <location>
        <begin position="75"/>
        <end position="270"/>
    </location>
</feature>
<sequence>MVGRRSRAVSVYLRLTRKRGMDTAEKARAAMAEPPGDHAPPRVLRRRYSIACRTVGGFPSYTVVPPPGRESGTVVIYLHGGSFFREISWWHWRFIGRLAAAGHRVEVPIYPLAPRHTYRDARPYLTEVYRDVLGEFDPARVVVAGDSAGGTLALTLAQSLPENGLPAPARLILLSPCLDLRLSNPEIDRVEAVDPWLARPGLLEAGRVWAGGDDLGLPALSPINGPPAGLPPTDIYMGTHDILHPDARLFAERAGSAVRFTEVTGAFHVYPLVPVPEAGPAVRAILAAVAHCDGRSAAPEPEPRPRHGNS</sequence>
<dbReference type="InterPro" id="IPR029058">
    <property type="entry name" value="AB_hydrolase_fold"/>
</dbReference>
<dbReference type="Gene3D" id="3.40.50.1820">
    <property type="entry name" value="alpha/beta hydrolase"/>
    <property type="match status" value="1"/>
</dbReference>
<organism evidence="5 6">
    <name type="scientific">Nocardia carnea</name>
    <dbReference type="NCBI Taxonomy" id="37328"/>
    <lineage>
        <taxon>Bacteria</taxon>
        <taxon>Bacillati</taxon>
        <taxon>Actinomycetota</taxon>
        <taxon>Actinomycetes</taxon>
        <taxon>Mycobacteriales</taxon>
        <taxon>Nocardiaceae</taxon>
        <taxon>Nocardia</taxon>
    </lineage>
</organism>
<dbReference type="GeneID" id="93504866"/>
<evidence type="ECO:0000256" key="3">
    <source>
        <dbReference type="PROSITE-ProRule" id="PRU10038"/>
    </source>
</evidence>
<comment type="caution">
    <text evidence="5">The sequence shown here is derived from an EMBL/GenBank/DDBJ whole genome shotgun (WGS) entry which is preliminary data.</text>
</comment>
<dbReference type="Proteomes" id="UP001611263">
    <property type="component" value="Unassembled WGS sequence"/>
</dbReference>
<dbReference type="Pfam" id="PF07859">
    <property type="entry name" value="Abhydrolase_3"/>
    <property type="match status" value="1"/>
</dbReference>
<dbReference type="RefSeq" id="WP_081595477.1">
    <property type="nucleotide sequence ID" value="NZ_JBIRUQ010000011.1"/>
</dbReference>
<evidence type="ECO:0000256" key="2">
    <source>
        <dbReference type="ARBA" id="ARBA00022801"/>
    </source>
</evidence>
<comment type="similarity">
    <text evidence="1">Belongs to the 'GDXG' lipolytic enzyme family.</text>
</comment>
<gene>
    <name evidence="5" type="ORF">ACH4WX_29425</name>
</gene>
<name>A0ABW7TUZ1_9NOCA</name>
<keyword evidence="2 5" id="KW-0378">Hydrolase</keyword>
<evidence type="ECO:0000313" key="6">
    <source>
        <dbReference type="Proteomes" id="UP001611263"/>
    </source>
</evidence>
<evidence type="ECO:0000313" key="5">
    <source>
        <dbReference type="EMBL" id="MFI1464853.1"/>
    </source>
</evidence>
<dbReference type="InterPro" id="IPR033140">
    <property type="entry name" value="Lipase_GDXG_put_SER_AS"/>
</dbReference>
<dbReference type="InterPro" id="IPR050300">
    <property type="entry name" value="GDXG_lipolytic_enzyme"/>
</dbReference>
<feature type="active site" evidence="3">
    <location>
        <position position="147"/>
    </location>
</feature>
<dbReference type="PANTHER" id="PTHR48081">
    <property type="entry name" value="AB HYDROLASE SUPERFAMILY PROTEIN C4A8.06C"/>
    <property type="match status" value="1"/>
</dbReference>
<proteinExistence type="inferred from homology"/>
<dbReference type="PROSITE" id="PS01174">
    <property type="entry name" value="LIPASE_GDXG_SER"/>
    <property type="match status" value="1"/>
</dbReference>
<keyword evidence="6" id="KW-1185">Reference proteome</keyword>
<evidence type="ECO:0000256" key="1">
    <source>
        <dbReference type="ARBA" id="ARBA00010515"/>
    </source>
</evidence>
<reference evidence="5 6" key="1">
    <citation type="submission" date="2024-10" db="EMBL/GenBank/DDBJ databases">
        <title>The Natural Products Discovery Center: Release of the First 8490 Sequenced Strains for Exploring Actinobacteria Biosynthetic Diversity.</title>
        <authorList>
            <person name="Kalkreuter E."/>
            <person name="Kautsar S.A."/>
            <person name="Yang D."/>
            <person name="Bader C.D."/>
            <person name="Teijaro C.N."/>
            <person name="Fluegel L."/>
            <person name="Davis C.M."/>
            <person name="Simpson J.R."/>
            <person name="Lauterbach L."/>
            <person name="Steele A.D."/>
            <person name="Gui C."/>
            <person name="Meng S."/>
            <person name="Li G."/>
            <person name="Viehrig K."/>
            <person name="Ye F."/>
            <person name="Su P."/>
            <person name="Kiefer A.F."/>
            <person name="Nichols A."/>
            <person name="Cepeda A.J."/>
            <person name="Yan W."/>
            <person name="Fan B."/>
            <person name="Jiang Y."/>
            <person name="Adhikari A."/>
            <person name="Zheng C.-J."/>
            <person name="Schuster L."/>
            <person name="Cowan T.M."/>
            <person name="Smanski M.J."/>
            <person name="Chevrette M.G."/>
            <person name="De Carvalho L.P.S."/>
            <person name="Shen B."/>
        </authorList>
    </citation>
    <scope>NUCLEOTIDE SEQUENCE [LARGE SCALE GENOMIC DNA]</scope>
    <source>
        <strain evidence="5 6">NPDC020568</strain>
    </source>
</reference>
<dbReference type="GO" id="GO:0016787">
    <property type="term" value="F:hydrolase activity"/>
    <property type="evidence" value="ECO:0007669"/>
    <property type="project" value="UniProtKB-KW"/>
</dbReference>
<dbReference type="SUPFAM" id="SSF53474">
    <property type="entry name" value="alpha/beta-Hydrolases"/>
    <property type="match status" value="1"/>
</dbReference>
<dbReference type="EMBL" id="JBIRUQ010000011">
    <property type="protein sequence ID" value="MFI1464853.1"/>
    <property type="molecule type" value="Genomic_DNA"/>
</dbReference>